<gene>
    <name evidence="3" type="ORF">ACFP90_03520</name>
</gene>
<evidence type="ECO:0000313" key="4">
    <source>
        <dbReference type="Proteomes" id="UP001596317"/>
    </source>
</evidence>
<evidence type="ECO:0000256" key="1">
    <source>
        <dbReference type="SAM" id="MobiDB-lite"/>
    </source>
</evidence>
<evidence type="ECO:0000313" key="3">
    <source>
        <dbReference type="EMBL" id="MFC6659542.1"/>
    </source>
</evidence>
<dbReference type="EMBL" id="JBHSWB010000001">
    <property type="protein sequence ID" value="MFC6659542.1"/>
    <property type="molecule type" value="Genomic_DNA"/>
</dbReference>
<dbReference type="Pfam" id="PF20530">
    <property type="entry name" value="DUF6745"/>
    <property type="match status" value="1"/>
</dbReference>
<protein>
    <submittedName>
        <fullName evidence="3">DUF6745 domain-containing protein</fullName>
    </submittedName>
</protein>
<feature type="domain" description="DUF6745" evidence="2">
    <location>
        <begin position="206"/>
        <end position="326"/>
    </location>
</feature>
<keyword evidence="4" id="KW-1185">Reference proteome</keyword>
<reference evidence="4" key="1">
    <citation type="journal article" date="2019" name="Int. J. Syst. Evol. Microbiol.">
        <title>The Global Catalogue of Microorganisms (GCM) 10K type strain sequencing project: providing services to taxonomists for standard genome sequencing and annotation.</title>
        <authorList>
            <consortium name="The Broad Institute Genomics Platform"/>
            <consortium name="The Broad Institute Genome Sequencing Center for Infectious Disease"/>
            <person name="Wu L."/>
            <person name="Ma J."/>
        </authorList>
    </citation>
    <scope>NUCLEOTIDE SEQUENCE [LARGE SCALE GENOMIC DNA]</scope>
    <source>
        <strain evidence="4">CCUG 63830</strain>
    </source>
</reference>
<dbReference type="Proteomes" id="UP001596317">
    <property type="component" value="Unassembled WGS sequence"/>
</dbReference>
<proteinExistence type="predicted"/>
<name>A0ABW1ZJ29_9DEIO</name>
<dbReference type="RefSeq" id="WP_224604104.1">
    <property type="nucleotide sequence ID" value="NZ_JAIQXV010000001.1"/>
</dbReference>
<comment type="caution">
    <text evidence="3">The sequence shown here is derived from an EMBL/GenBank/DDBJ whole genome shotgun (WGS) entry which is preliminary data.</text>
</comment>
<feature type="region of interest" description="Disordered" evidence="1">
    <location>
        <begin position="1"/>
        <end position="43"/>
    </location>
</feature>
<sequence>MIRFQSGGRTFRRPAAQTPDPAPAVPQARVPARPVTPAPVTLSPEDARARLRRGEGFAALVVTGPLNLSGSRWLRTLPDWLRCTALTVDDCPHLSTLPADLQADRVSARRCPELQDLEGRLSIREGLNLSGSGLRRIQADLHATRLILAGCRDLAAIGGAVSVAHLDVRRCAALTTLDAGLHVTQTIDVAGSGLRGLPGQLRAGLRWNGVPVDARVAFHPESLTGRDIMAVRNVQRRRVLLERIGIDRFLEDVGGLVLDRDRDAGGERRLIRVPFDDDEDLVAVLVQCPSTGGRYALRVPPHLRTCREAVAWTAGLAVHDYHPTQEA</sequence>
<accession>A0ABW1ZJ29</accession>
<feature type="compositionally biased region" description="Low complexity" evidence="1">
    <location>
        <begin position="25"/>
        <end position="41"/>
    </location>
</feature>
<organism evidence="3 4">
    <name type="scientific">Deinococcus multiflagellatus</name>
    <dbReference type="NCBI Taxonomy" id="1656887"/>
    <lineage>
        <taxon>Bacteria</taxon>
        <taxon>Thermotogati</taxon>
        <taxon>Deinococcota</taxon>
        <taxon>Deinococci</taxon>
        <taxon>Deinococcales</taxon>
        <taxon>Deinococcaceae</taxon>
        <taxon>Deinococcus</taxon>
    </lineage>
</organism>
<dbReference type="InterPro" id="IPR046633">
    <property type="entry name" value="DUF6745"/>
</dbReference>
<evidence type="ECO:0000259" key="2">
    <source>
        <dbReference type="Pfam" id="PF20530"/>
    </source>
</evidence>